<dbReference type="Gene3D" id="3.40.50.300">
    <property type="entry name" value="P-loop containing nucleotide triphosphate hydrolases"/>
    <property type="match status" value="1"/>
</dbReference>
<feature type="domain" description="ABC transmembrane type-1" evidence="9">
    <location>
        <begin position="27"/>
        <end position="303"/>
    </location>
</feature>
<dbReference type="Pfam" id="PF00005">
    <property type="entry name" value="ABC_tran"/>
    <property type="match status" value="1"/>
</dbReference>
<evidence type="ECO:0000256" key="2">
    <source>
        <dbReference type="ARBA" id="ARBA00022692"/>
    </source>
</evidence>
<dbReference type="PANTHER" id="PTHR43394">
    <property type="entry name" value="ATP-DEPENDENT PERMEASE MDL1, MITOCHONDRIAL"/>
    <property type="match status" value="1"/>
</dbReference>
<feature type="transmembrane region" description="Helical" evidence="7">
    <location>
        <begin position="26"/>
        <end position="50"/>
    </location>
</feature>
<sequence length="555" mass="62137">MSRMGTNNHNIIWRTLSYLSPYKKEFVFAGLLLVAATGIGFLQPLVIQEITDKGMMAQDISVLRRAVLALAILVLLGQVIEMAQTRLFVNVHNRTYSHIFLQTFRKLLGLKKSYFEDRNNAEILSCLQTDVSQVASITDRYTVMSISHVFRIASGIVGLLLISWKLTVIVLAMVPVKILLVRRFSKRQEKAIDNMIESNRDFSQWFGDNLEGIDEIKLWGLFESRDRVFREKLDGILRLQKGNAMIDAWNILLESLLEWSVTILLYLVGGLLICSGSLTIGAVFAFVSYSWYVTGPVSALLNLKMYFARILPSARRLFKFLGQETEQDGGKGKVKTQPPRLEFKDVTFAYNEKQPILKGASFRVEPGEKIAIIGRNGSGKSTILNLLLRFYAPDSGSITADGVPISQLALNEYRALFSVVSQEPYLFLGDITENVNLTGRASQERLKVALETSGMANYAERMPEGVKTQIGRNGARLSGGEKQKLAVARALLKDAPIVIFDEATSGFDVESDAYLHDVVVNRMAGKSVIMITHRYKNLEGMDRVYRLENGQVAII</sequence>
<dbReference type="InterPro" id="IPR039421">
    <property type="entry name" value="Type_1_exporter"/>
</dbReference>
<evidence type="ECO:0000256" key="6">
    <source>
        <dbReference type="ARBA" id="ARBA00023136"/>
    </source>
</evidence>
<protein>
    <recommendedName>
        <fullName evidence="12">ABC transporter ATP-binding protein</fullName>
    </recommendedName>
</protein>
<evidence type="ECO:0000313" key="10">
    <source>
        <dbReference type="EMBL" id="ASB40255.1"/>
    </source>
</evidence>
<dbReference type="InterPro" id="IPR003593">
    <property type="entry name" value="AAA+_ATPase"/>
</dbReference>
<gene>
    <name evidence="10" type="ORF">ADH66_06040</name>
</gene>
<dbReference type="InterPro" id="IPR036640">
    <property type="entry name" value="ABC1_TM_sf"/>
</dbReference>
<dbReference type="Proteomes" id="UP000196710">
    <property type="component" value="Chromosome"/>
</dbReference>
<dbReference type="SUPFAM" id="SSF52540">
    <property type="entry name" value="P-loop containing nucleoside triphosphate hydrolases"/>
    <property type="match status" value="1"/>
</dbReference>
<dbReference type="Gene3D" id="1.20.1560.10">
    <property type="entry name" value="ABC transporter type 1, transmembrane domain"/>
    <property type="match status" value="1"/>
</dbReference>
<dbReference type="SUPFAM" id="SSF90123">
    <property type="entry name" value="ABC transporter transmembrane region"/>
    <property type="match status" value="1"/>
</dbReference>
<name>A0ABM6L4F0_9FIRM</name>
<evidence type="ECO:0000256" key="1">
    <source>
        <dbReference type="ARBA" id="ARBA00004651"/>
    </source>
</evidence>
<keyword evidence="2 7" id="KW-0812">Transmembrane</keyword>
<keyword evidence="11" id="KW-1185">Reference proteome</keyword>
<dbReference type="PROSITE" id="PS50893">
    <property type="entry name" value="ABC_TRANSPORTER_2"/>
    <property type="match status" value="1"/>
</dbReference>
<dbReference type="InterPro" id="IPR027417">
    <property type="entry name" value="P-loop_NTPase"/>
</dbReference>
<feature type="domain" description="ABC transporter" evidence="8">
    <location>
        <begin position="341"/>
        <end position="555"/>
    </location>
</feature>
<evidence type="ECO:0000256" key="7">
    <source>
        <dbReference type="SAM" id="Phobius"/>
    </source>
</evidence>
<feature type="transmembrane region" description="Helical" evidence="7">
    <location>
        <begin position="152"/>
        <end position="180"/>
    </location>
</feature>
<reference evidence="11" key="1">
    <citation type="submission" date="2017-05" db="EMBL/GenBank/DDBJ databases">
        <title>Improved OligoMM genomes.</title>
        <authorList>
            <person name="Garzetti D."/>
        </authorList>
    </citation>
    <scope>NUCLEOTIDE SEQUENCE [LARGE SCALE GENOMIC DNA]</scope>
    <source>
        <strain evidence="11">KB18</strain>
    </source>
</reference>
<dbReference type="InterPro" id="IPR011527">
    <property type="entry name" value="ABC1_TM_dom"/>
</dbReference>
<dbReference type="PROSITE" id="PS00211">
    <property type="entry name" value="ABC_TRANSPORTER_1"/>
    <property type="match status" value="1"/>
</dbReference>
<keyword evidence="6 7" id="KW-0472">Membrane</keyword>
<feature type="transmembrane region" description="Helical" evidence="7">
    <location>
        <begin position="62"/>
        <end position="80"/>
    </location>
</feature>
<evidence type="ECO:0000256" key="5">
    <source>
        <dbReference type="ARBA" id="ARBA00022989"/>
    </source>
</evidence>
<comment type="subcellular location">
    <subcellularLocation>
        <location evidence="1">Cell membrane</location>
        <topology evidence="1">Multi-pass membrane protein</topology>
    </subcellularLocation>
</comment>
<dbReference type="InterPro" id="IPR003439">
    <property type="entry name" value="ABC_transporter-like_ATP-bd"/>
</dbReference>
<evidence type="ECO:0000313" key="11">
    <source>
        <dbReference type="Proteomes" id="UP000196710"/>
    </source>
</evidence>
<keyword evidence="4" id="KW-0067">ATP-binding</keyword>
<evidence type="ECO:0000259" key="8">
    <source>
        <dbReference type="PROSITE" id="PS50893"/>
    </source>
</evidence>
<keyword evidence="5 7" id="KW-1133">Transmembrane helix</keyword>
<feature type="transmembrane region" description="Helical" evidence="7">
    <location>
        <begin position="263"/>
        <end position="285"/>
    </location>
</feature>
<dbReference type="CDD" id="cd07346">
    <property type="entry name" value="ABC_6TM_exporters"/>
    <property type="match status" value="1"/>
</dbReference>
<dbReference type="SMART" id="SM00382">
    <property type="entry name" value="AAA"/>
    <property type="match status" value="1"/>
</dbReference>
<dbReference type="PROSITE" id="PS50929">
    <property type="entry name" value="ABC_TM1F"/>
    <property type="match status" value="1"/>
</dbReference>
<organism evidence="10 11">
    <name type="scientific">Acutalibacter muris</name>
    <dbReference type="NCBI Taxonomy" id="1796620"/>
    <lineage>
        <taxon>Bacteria</taxon>
        <taxon>Bacillati</taxon>
        <taxon>Bacillota</taxon>
        <taxon>Clostridia</taxon>
        <taxon>Eubacteriales</taxon>
        <taxon>Acutalibacteraceae</taxon>
        <taxon>Acutalibacter</taxon>
    </lineage>
</organism>
<dbReference type="PANTHER" id="PTHR43394:SF1">
    <property type="entry name" value="ATP-BINDING CASSETTE SUB-FAMILY B MEMBER 10, MITOCHONDRIAL"/>
    <property type="match status" value="1"/>
</dbReference>
<dbReference type="Pfam" id="PF00664">
    <property type="entry name" value="ABC_membrane"/>
    <property type="match status" value="1"/>
</dbReference>
<accession>A0ABM6L4F0</accession>
<dbReference type="EMBL" id="CP021422">
    <property type="protein sequence ID" value="ASB40255.1"/>
    <property type="molecule type" value="Genomic_DNA"/>
</dbReference>
<proteinExistence type="predicted"/>
<keyword evidence="3" id="KW-0547">Nucleotide-binding</keyword>
<evidence type="ECO:0008006" key="12">
    <source>
        <dbReference type="Google" id="ProtNLM"/>
    </source>
</evidence>
<dbReference type="InterPro" id="IPR017871">
    <property type="entry name" value="ABC_transporter-like_CS"/>
</dbReference>
<evidence type="ECO:0000256" key="3">
    <source>
        <dbReference type="ARBA" id="ARBA00022741"/>
    </source>
</evidence>
<evidence type="ECO:0000256" key="4">
    <source>
        <dbReference type="ARBA" id="ARBA00022840"/>
    </source>
</evidence>
<feature type="transmembrane region" description="Helical" evidence="7">
    <location>
        <begin position="291"/>
        <end position="311"/>
    </location>
</feature>
<evidence type="ECO:0000259" key="9">
    <source>
        <dbReference type="PROSITE" id="PS50929"/>
    </source>
</evidence>